<feature type="transmembrane region" description="Helical" evidence="6">
    <location>
        <begin position="94"/>
        <end position="114"/>
    </location>
</feature>
<comment type="caution">
    <text evidence="8">The sequence shown here is derived from an EMBL/GenBank/DDBJ whole genome shotgun (WGS) entry which is preliminary data.</text>
</comment>
<dbReference type="PANTHER" id="PTHR32322:SF2">
    <property type="entry name" value="EAMA DOMAIN-CONTAINING PROTEIN"/>
    <property type="match status" value="1"/>
</dbReference>
<keyword evidence="3 6" id="KW-0812">Transmembrane</keyword>
<feature type="transmembrane region" description="Helical" evidence="6">
    <location>
        <begin position="239"/>
        <end position="258"/>
    </location>
</feature>
<dbReference type="PANTHER" id="PTHR32322">
    <property type="entry name" value="INNER MEMBRANE TRANSPORTER"/>
    <property type="match status" value="1"/>
</dbReference>
<feature type="transmembrane region" description="Helical" evidence="6">
    <location>
        <begin position="68"/>
        <end position="88"/>
    </location>
</feature>
<feature type="domain" description="EamA" evidence="7">
    <location>
        <begin position="11"/>
        <end position="137"/>
    </location>
</feature>
<name>A0ABV4XUI5_9CYAN</name>
<dbReference type="RefSeq" id="WP_413265017.1">
    <property type="nucleotide sequence ID" value="NZ_JBHFNR010000155.1"/>
</dbReference>
<evidence type="ECO:0000259" key="7">
    <source>
        <dbReference type="Pfam" id="PF00892"/>
    </source>
</evidence>
<dbReference type="Pfam" id="PF00892">
    <property type="entry name" value="EamA"/>
    <property type="match status" value="2"/>
</dbReference>
<keyword evidence="4 6" id="KW-1133">Transmembrane helix</keyword>
<organism evidence="8 9">
    <name type="scientific">Floridaenema flaviceps BLCC-F50</name>
    <dbReference type="NCBI Taxonomy" id="3153642"/>
    <lineage>
        <taxon>Bacteria</taxon>
        <taxon>Bacillati</taxon>
        <taxon>Cyanobacteriota</taxon>
        <taxon>Cyanophyceae</taxon>
        <taxon>Oscillatoriophycideae</taxon>
        <taxon>Aerosakkonematales</taxon>
        <taxon>Aerosakkonemataceae</taxon>
        <taxon>Floridanema</taxon>
        <taxon>Floridanema flaviceps</taxon>
    </lineage>
</organism>
<dbReference type="Gene3D" id="1.10.3730.20">
    <property type="match status" value="1"/>
</dbReference>
<comment type="subcellular location">
    <subcellularLocation>
        <location evidence="1">Membrane</location>
        <topology evidence="1">Multi-pass membrane protein</topology>
    </subcellularLocation>
</comment>
<evidence type="ECO:0000313" key="8">
    <source>
        <dbReference type="EMBL" id="MFB2895380.1"/>
    </source>
</evidence>
<dbReference type="InterPro" id="IPR050638">
    <property type="entry name" value="AA-Vitamin_Transporters"/>
</dbReference>
<gene>
    <name evidence="8" type="ORF">ACE1CI_20950</name>
</gene>
<dbReference type="SUPFAM" id="SSF103481">
    <property type="entry name" value="Multidrug resistance efflux transporter EmrE"/>
    <property type="match status" value="2"/>
</dbReference>
<feature type="transmembrane region" description="Helical" evidence="6">
    <location>
        <begin position="121"/>
        <end position="141"/>
    </location>
</feature>
<sequence>MKTAPARLSDILLTALAPIAWGTTYIVATELLPPGHPLLVASLRSLPVGLLLLLWLKQLPEGIWWWRILLLGSLNIGIFQALLFVAAYRLPGGVAATAGAIQPLLVVLFSWGILHEKPSQLSIGAAIAGFVGVGLLVLNPAASLDGIGILAAIAGAAIMGLGTVLVKRWKRPVSLLVFTAWQLVIGGMLLLPLALTLEEPITQLSTMNLLGFVYLGLIGTGLAYSLWFRGIDKLKPVAVSYLGLLSPVVATLIGFVVLHQTFTPLQWIGIALVLVSVLLGQRTTQLRQKLGKPTRARNFLKG</sequence>
<keyword evidence="9" id="KW-1185">Reference proteome</keyword>
<feature type="transmembrane region" description="Helical" evidence="6">
    <location>
        <begin position="264"/>
        <end position="280"/>
    </location>
</feature>
<keyword evidence="5 6" id="KW-0472">Membrane</keyword>
<dbReference type="Proteomes" id="UP001576784">
    <property type="component" value="Unassembled WGS sequence"/>
</dbReference>
<evidence type="ECO:0000256" key="5">
    <source>
        <dbReference type="ARBA" id="ARBA00023136"/>
    </source>
</evidence>
<comment type="similarity">
    <text evidence="2">Belongs to the EamA transporter family.</text>
</comment>
<feature type="transmembrane region" description="Helical" evidence="6">
    <location>
        <begin position="147"/>
        <end position="166"/>
    </location>
</feature>
<evidence type="ECO:0000256" key="2">
    <source>
        <dbReference type="ARBA" id="ARBA00007362"/>
    </source>
</evidence>
<feature type="transmembrane region" description="Helical" evidence="6">
    <location>
        <begin position="207"/>
        <end position="227"/>
    </location>
</feature>
<proteinExistence type="inferred from homology"/>
<reference evidence="8 9" key="1">
    <citation type="submission" date="2024-09" db="EMBL/GenBank/DDBJ databases">
        <title>Floridaenema gen nov. (Aerosakkonemataceae, Aerosakkonematales ord. nov., Cyanobacteria) from benthic tropical and subtropical fresh waters, with the description of four new species.</title>
        <authorList>
            <person name="Moretto J.A."/>
            <person name="Berthold D.E."/>
            <person name="Lefler F.W."/>
            <person name="Huang I.-S."/>
            <person name="Laughinghouse H. IV."/>
        </authorList>
    </citation>
    <scope>NUCLEOTIDE SEQUENCE [LARGE SCALE GENOMIC DNA]</scope>
    <source>
        <strain evidence="8 9">BLCC-F50</strain>
    </source>
</reference>
<feature type="transmembrane region" description="Helical" evidence="6">
    <location>
        <begin position="38"/>
        <end position="56"/>
    </location>
</feature>
<evidence type="ECO:0000256" key="4">
    <source>
        <dbReference type="ARBA" id="ARBA00022989"/>
    </source>
</evidence>
<evidence type="ECO:0000313" key="9">
    <source>
        <dbReference type="Proteomes" id="UP001576784"/>
    </source>
</evidence>
<feature type="transmembrane region" description="Helical" evidence="6">
    <location>
        <begin position="12"/>
        <end position="32"/>
    </location>
</feature>
<protein>
    <submittedName>
        <fullName evidence="8">EamA family transporter</fullName>
    </submittedName>
</protein>
<evidence type="ECO:0000256" key="1">
    <source>
        <dbReference type="ARBA" id="ARBA00004141"/>
    </source>
</evidence>
<dbReference type="EMBL" id="JBHFNR010000155">
    <property type="protein sequence ID" value="MFB2895380.1"/>
    <property type="molecule type" value="Genomic_DNA"/>
</dbReference>
<feature type="domain" description="EamA" evidence="7">
    <location>
        <begin position="147"/>
        <end position="279"/>
    </location>
</feature>
<evidence type="ECO:0000256" key="3">
    <source>
        <dbReference type="ARBA" id="ARBA00022692"/>
    </source>
</evidence>
<dbReference type="InterPro" id="IPR000620">
    <property type="entry name" value="EamA_dom"/>
</dbReference>
<dbReference type="InterPro" id="IPR037185">
    <property type="entry name" value="EmrE-like"/>
</dbReference>
<feature type="transmembrane region" description="Helical" evidence="6">
    <location>
        <begin position="173"/>
        <end position="195"/>
    </location>
</feature>
<accession>A0ABV4XUI5</accession>
<evidence type="ECO:0000256" key="6">
    <source>
        <dbReference type="SAM" id="Phobius"/>
    </source>
</evidence>